<feature type="transmembrane region" description="Helical" evidence="1">
    <location>
        <begin position="12"/>
        <end position="35"/>
    </location>
</feature>
<evidence type="ECO:0000256" key="1">
    <source>
        <dbReference type="SAM" id="Phobius"/>
    </source>
</evidence>
<feature type="domain" description="EamA" evidence="2">
    <location>
        <begin position="155"/>
        <end position="280"/>
    </location>
</feature>
<dbReference type="SUPFAM" id="SSF103481">
    <property type="entry name" value="Multidrug resistance efflux transporter EmrE"/>
    <property type="match status" value="2"/>
</dbReference>
<accession>A0A8J3GYC8</accession>
<feature type="transmembrane region" description="Helical" evidence="1">
    <location>
        <begin position="130"/>
        <end position="149"/>
    </location>
</feature>
<dbReference type="PANTHER" id="PTHR22911">
    <property type="entry name" value="ACYL-MALONYL CONDENSING ENZYME-RELATED"/>
    <property type="match status" value="1"/>
</dbReference>
<reference evidence="3" key="2">
    <citation type="submission" date="2020-09" db="EMBL/GenBank/DDBJ databases">
        <authorList>
            <person name="Sun Q."/>
            <person name="Kim S."/>
        </authorList>
    </citation>
    <scope>NUCLEOTIDE SEQUENCE</scope>
    <source>
        <strain evidence="3">KCTC 42650</strain>
    </source>
</reference>
<organism evidence="3 4">
    <name type="scientific">Seohaeicola zhoushanensis</name>
    <dbReference type="NCBI Taxonomy" id="1569283"/>
    <lineage>
        <taxon>Bacteria</taxon>
        <taxon>Pseudomonadati</taxon>
        <taxon>Pseudomonadota</taxon>
        <taxon>Alphaproteobacteria</taxon>
        <taxon>Rhodobacterales</taxon>
        <taxon>Roseobacteraceae</taxon>
        <taxon>Seohaeicola</taxon>
    </lineage>
</organism>
<feature type="transmembrane region" description="Helical" evidence="1">
    <location>
        <begin position="242"/>
        <end position="262"/>
    </location>
</feature>
<evidence type="ECO:0000259" key="2">
    <source>
        <dbReference type="Pfam" id="PF00892"/>
    </source>
</evidence>
<dbReference type="InterPro" id="IPR037185">
    <property type="entry name" value="EmrE-like"/>
</dbReference>
<feature type="transmembrane region" description="Helical" evidence="1">
    <location>
        <begin position="155"/>
        <end position="173"/>
    </location>
</feature>
<dbReference type="RefSeq" id="WP_189680576.1">
    <property type="nucleotide sequence ID" value="NZ_BNCJ01000006.1"/>
</dbReference>
<keyword evidence="1" id="KW-0472">Membrane</keyword>
<dbReference type="EMBL" id="BNCJ01000006">
    <property type="protein sequence ID" value="GHF53702.1"/>
    <property type="molecule type" value="Genomic_DNA"/>
</dbReference>
<keyword evidence="1" id="KW-0812">Transmembrane</keyword>
<dbReference type="GO" id="GO:0016020">
    <property type="term" value="C:membrane"/>
    <property type="evidence" value="ECO:0007669"/>
    <property type="project" value="InterPro"/>
</dbReference>
<proteinExistence type="predicted"/>
<dbReference type="PANTHER" id="PTHR22911:SF103">
    <property type="entry name" value="BLR2811 PROTEIN"/>
    <property type="match status" value="1"/>
</dbReference>
<dbReference type="AlphaFoldDB" id="A0A8J3GYC8"/>
<feature type="transmembrane region" description="Helical" evidence="1">
    <location>
        <begin position="41"/>
        <end position="61"/>
    </location>
</feature>
<feature type="transmembrane region" description="Helical" evidence="1">
    <location>
        <begin position="106"/>
        <end position="123"/>
    </location>
</feature>
<gene>
    <name evidence="3" type="ORF">GCM10017056_26660</name>
</gene>
<dbReference type="InterPro" id="IPR000620">
    <property type="entry name" value="EamA_dom"/>
</dbReference>
<keyword evidence="4" id="KW-1185">Reference proteome</keyword>
<dbReference type="Proteomes" id="UP000626220">
    <property type="component" value="Unassembled WGS sequence"/>
</dbReference>
<evidence type="ECO:0000313" key="3">
    <source>
        <dbReference type="EMBL" id="GHF53702.1"/>
    </source>
</evidence>
<protein>
    <recommendedName>
        <fullName evidence="2">EamA domain-containing protein</fullName>
    </recommendedName>
</protein>
<feature type="transmembrane region" description="Helical" evidence="1">
    <location>
        <begin position="185"/>
        <end position="205"/>
    </location>
</feature>
<comment type="caution">
    <text evidence="3">The sequence shown here is derived from an EMBL/GenBank/DDBJ whole genome shotgun (WGS) entry which is preliminary data.</text>
</comment>
<evidence type="ECO:0000313" key="4">
    <source>
        <dbReference type="Proteomes" id="UP000626220"/>
    </source>
</evidence>
<reference evidence="3" key="1">
    <citation type="journal article" date="2014" name="Int. J. Syst. Evol. Microbiol.">
        <title>Complete genome sequence of Corynebacterium casei LMG S-19264T (=DSM 44701T), isolated from a smear-ripened cheese.</title>
        <authorList>
            <consortium name="US DOE Joint Genome Institute (JGI-PGF)"/>
            <person name="Walter F."/>
            <person name="Albersmeier A."/>
            <person name="Kalinowski J."/>
            <person name="Ruckert C."/>
        </authorList>
    </citation>
    <scope>NUCLEOTIDE SEQUENCE</scope>
    <source>
        <strain evidence="3">KCTC 42650</strain>
    </source>
</reference>
<feature type="transmembrane region" description="Helical" evidence="1">
    <location>
        <begin position="211"/>
        <end position="230"/>
    </location>
</feature>
<dbReference type="Pfam" id="PF00892">
    <property type="entry name" value="EamA"/>
    <property type="match status" value="2"/>
</dbReference>
<keyword evidence="1" id="KW-1133">Transmembrane helix</keyword>
<feature type="transmembrane region" description="Helical" evidence="1">
    <location>
        <begin position="268"/>
        <end position="285"/>
    </location>
</feature>
<name>A0A8J3GYC8_9RHOB</name>
<sequence length="304" mass="32757">MAVQAREDRTARGVALMALAVVFFTLIDSSAKWLMLAGLPALQVVFCRYAGAFVFSLLVFLPREGLVAFRSARPGLQALRAVLLLGSTVLNFMALFYLPITVTTTINFAGPIVVTLLSIPLLGEQVGIRRIAAVCTGFVGVLVVMQPWGAEFHPAMLLNLGALSFAGLYFVLTRKLAGIESNSTAQLWSTGFATCAMAPFALGLWTWPTTAWDFTVMLAIGCFGALGHICATSAHRLADASILAPVVYIQLLLAALAGILFFDTWPTFWLLVGGAIIIGSGLYIWQRERQKGRPPSPPDPRRAP</sequence>
<feature type="transmembrane region" description="Helical" evidence="1">
    <location>
        <begin position="81"/>
        <end position="100"/>
    </location>
</feature>
<feature type="domain" description="EamA" evidence="2">
    <location>
        <begin position="12"/>
        <end position="145"/>
    </location>
</feature>